<dbReference type="GeneID" id="55585449"/>
<reference evidence="1 2" key="1">
    <citation type="journal article" date="2019" name="ISME J.">
        <title>Isolation and characterization of a thermophilic sulfur- and iron-reducing thaumarchaeote from a terrestrial acidic hot spring.</title>
        <authorList>
            <person name="Kato S."/>
            <person name="Itoh T."/>
            <person name="Yuki M."/>
            <person name="Nagamori M."/>
            <person name="Ohnishi M."/>
            <person name="Uematsu K."/>
            <person name="Suzuki K."/>
            <person name="Takashina T."/>
            <person name="Ohkuma M."/>
        </authorList>
    </citation>
    <scope>NUCLEOTIDE SEQUENCE [LARGE SCALE GENOMIC DNA]</scope>
    <source>
        <strain evidence="1 2">NAS-02</strain>
    </source>
</reference>
<accession>A0A4P2VFS4</accession>
<evidence type="ECO:0000313" key="1">
    <source>
        <dbReference type="EMBL" id="BBE43011.1"/>
    </source>
</evidence>
<dbReference type="GO" id="GO:0003677">
    <property type="term" value="F:DNA binding"/>
    <property type="evidence" value="ECO:0007669"/>
    <property type="project" value="InterPro"/>
</dbReference>
<dbReference type="OrthoDB" id="7529at2157"/>
<proteinExistence type="predicted"/>
<dbReference type="KEGG" id="ccai:NAS2_1640"/>
<name>A0A4P2VFS4_9ARCH</name>
<sequence length="699" mass="75123">MPPEISEDALGLRSRLDPAAPLIPTIYESAADMLPFRARSVLGLPPEGVAAELVRMVLEGSLTPLEYAHSALLISSRFSTDPRATLTGVDVRDGALTIHVSAPSRGISKRALMRFVHLMNALADGINAEWTADPDYIEEVSRSLLLVCGGFDRAALDALLRSLKFRLEPDARDGHALASFLCSALRRNSSSIIRMSLPGSSFSVSCVDLGVEGAVFFSSELPKAVNYLIGSGDIVELVSGTVTRRRALMLRGLPGPEMGPSGPKSLGALALDCSDKLLPRISRRLTMVRIRPGAYPVNPSTGAHVLFPAVEDEYVDLNARVCPVCGTVTYSTRCPSCGTITEPTKICPSCRSVTKSEICERCGTPTVSTRRFRISFSKEISRFRRAEGLIGEAEFPGGAHEDLMKGLLRSRYGLRVHCDGTTRAAAVLLRARNVDGCSLMLPFKSARALFEISRFVDEVSSKIFSSAPPYELSSYRDLKGRDVIVLEKGGNVGHVAKVSGFVDAPVGFSGGSLPHGVVSLILPQDLAWNASYELARARAVRCQWGVPTALVGCESSGEEVQIPNLVLAESGMTSGATSAETRAILQRVLERNVSILSSLGAKSSKDVCIEVRNALEDLIKLHASPEVVCESCGRKFRRPTMTGLCPYCGGRLRSTAEEPDLESLRALSDAVNGICGPSASITVDRLVTKERQARLTDFA</sequence>
<dbReference type="AlphaFoldDB" id="A0A4P2VFS4"/>
<dbReference type="RefSeq" id="WP_174449181.1">
    <property type="nucleotide sequence ID" value="NZ_AP018732.1"/>
</dbReference>
<dbReference type="Proteomes" id="UP000509448">
    <property type="component" value="Chromosome"/>
</dbReference>
<organism evidence="1 2">
    <name type="scientific">Conexivisphaera calida</name>
    <dbReference type="NCBI Taxonomy" id="1874277"/>
    <lineage>
        <taxon>Archaea</taxon>
        <taxon>Nitrososphaerota</taxon>
        <taxon>Conexivisphaeria</taxon>
        <taxon>Conexivisphaerales</taxon>
        <taxon>Conexivisphaeraceae</taxon>
        <taxon>Conexivisphaera</taxon>
    </lineage>
</organism>
<gene>
    <name evidence="1" type="ORF">NAS2_1640</name>
</gene>
<keyword evidence="1" id="KW-0808">Transferase</keyword>
<protein>
    <submittedName>
        <fullName evidence="1">Archaeal DNA polymerase II large subunit</fullName>
        <ecNumber evidence="1">2.7.7.7</ecNumber>
    </submittedName>
</protein>
<dbReference type="PANTHER" id="PTHR42210">
    <property type="entry name" value="DNA POLYMERASE II LARGE SUBUNIT"/>
    <property type="match status" value="1"/>
</dbReference>
<dbReference type="EMBL" id="AP018732">
    <property type="protein sequence ID" value="BBE43011.1"/>
    <property type="molecule type" value="Genomic_DNA"/>
</dbReference>
<dbReference type="PANTHER" id="PTHR42210:SF1">
    <property type="entry name" value="DNA POLYMERASE II LARGE SUBUNIT"/>
    <property type="match status" value="1"/>
</dbReference>
<evidence type="ECO:0000313" key="2">
    <source>
        <dbReference type="Proteomes" id="UP000509448"/>
    </source>
</evidence>
<keyword evidence="2" id="KW-1185">Reference proteome</keyword>
<dbReference type="GO" id="GO:0003887">
    <property type="term" value="F:DNA-directed DNA polymerase activity"/>
    <property type="evidence" value="ECO:0007669"/>
    <property type="project" value="UniProtKB-EC"/>
</dbReference>
<keyword evidence="1" id="KW-0548">Nucleotidyltransferase</keyword>
<dbReference type="InterPro" id="IPR004475">
    <property type="entry name" value="PolC_DP2"/>
</dbReference>
<dbReference type="GO" id="GO:0006260">
    <property type="term" value="P:DNA replication"/>
    <property type="evidence" value="ECO:0007669"/>
    <property type="project" value="InterPro"/>
</dbReference>
<dbReference type="EC" id="2.7.7.7" evidence="1"/>